<dbReference type="PANTHER" id="PTHR12066:SF0">
    <property type="entry name" value="TELOMERASE REVERSE TRANSCRIPTASE"/>
    <property type="match status" value="1"/>
</dbReference>
<dbReference type="GO" id="GO:0005634">
    <property type="term" value="C:nucleus"/>
    <property type="evidence" value="ECO:0007669"/>
    <property type="project" value="UniProtKB-SubCell"/>
</dbReference>
<evidence type="ECO:0000256" key="12">
    <source>
        <dbReference type="ARBA" id="ARBA00032044"/>
    </source>
</evidence>
<comment type="subcellular location">
    <subcellularLocation>
        <location evidence="14">Nucleus</location>
    </subcellularLocation>
    <subcellularLocation>
        <location evidence="14">Chromosome</location>
        <location evidence="14">Telomere</location>
    </subcellularLocation>
</comment>
<dbReference type="Proteomes" id="UP001549921">
    <property type="component" value="Unassembled WGS sequence"/>
</dbReference>
<evidence type="ECO:0000256" key="7">
    <source>
        <dbReference type="ARBA" id="ARBA00022723"/>
    </source>
</evidence>
<dbReference type="InterPro" id="IPR003545">
    <property type="entry name" value="Telomerase_RT"/>
</dbReference>
<dbReference type="Gene3D" id="3.10.10.20">
    <property type="match status" value="1"/>
</dbReference>
<comment type="caution">
    <text evidence="16">The sequence shown here is derived from an EMBL/GenBank/DDBJ whole genome shotgun (WGS) entry which is preliminary data.</text>
</comment>
<keyword evidence="11 14" id="KW-0539">Nucleus</keyword>
<dbReference type="InterPro" id="IPR043502">
    <property type="entry name" value="DNA/RNA_pol_sf"/>
</dbReference>
<keyword evidence="4 14" id="KW-0158">Chromosome</keyword>
<keyword evidence="10 14" id="KW-0695">RNA-directed DNA polymerase</keyword>
<dbReference type="PROSITE" id="PS50878">
    <property type="entry name" value="RT_POL"/>
    <property type="match status" value="1"/>
</dbReference>
<comment type="function">
    <text evidence="14">Telomerase is a ribonucleoprotein enzyme essential for the replication of chromosome termini in most eukaryotes. It elongates telomeres. It is a reverse transcriptase that adds simple sequence repeats to chromosome ends by copying a template sequence within the RNA component of the enzyme.</text>
</comment>
<evidence type="ECO:0000256" key="9">
    <source>
        <dbReference type="ARBA" id="ARBA00022895"/>
    </source>
</evidence>
<protein>
    <recommendedName>
        <fullName evidence="3 14">Telomerase reverse transcriptase</fullName>
        <ecNumber evidence="2 14">2.7.7.49</ecNumber>
    </recommendedName>
    <alternativeName>
        <fullName evidence="12 14">Telomerase catalytic subunit</fullName>
    </alternativeName>
</protein>
<dbReference type="CDD" id="cd01648">
    <property type="entry name" value="TERT"/>
    <property type="match status" value="1"/>
</dbReference>
<dbReference type="GO" id="GO:0000781">
    <property type="term" value="C:chromosome, telomeric region"/>
    <property type="evidence" value="ECO:0007669"/>
    <property type="project" value="UniProtKB-SubCell"/>
</dbReference>
<evidence type="ECO:0000313" key="17">
    <source>
        <dbReference type="Proteomes" id="UP001549921"/>
    </source>
</evidence>
<keyword evidence="9 14" id="KW-0779">Telomere</keyword>
<dbReference type="AlphaFoldDB" id="A0ABD0SBF1"/>
<evidence type="ECO:0000256" key="13">
    <source>
        <dbReference type="ARBA" id="ARBA00048173"/>
    </source>
</evidence>
<evidence type="ECO:0000313" key="16">
    <source>
        <dbReference type="EMBL" id="KAL0811385.1"/>
    </source>
</evidence>
<evidence type="ECO:0000256" key="1">
    <source>
        <dbReference type="ARBA" id="ARBA00008001"/>
    </source>
</evidence>
<dbReference type="SUPFAM" id="SSF56672">
    <property type="entry name" value="DNA/RNA polymerases"/>
    <property type="match status" value="1"/>
</dbReference>
<dbReference type="Gene3D" id="1.10.132.70">
    <property type="match status" value="1"/>
</dbReference>
<dbReference type="PANTHER" id="PTHR12066">
    <property type="entry name" value="TELOMERASE REVERSE TRANSCRIPTASE"/>
    <property type="match status" value="1"/>
</dbReference>
<dbReference type="GO" id="GO:0003720">
    <property type="term" value="F:telomerase activity"/>
    <property type="evidence" value="ECO:0007669"/>
    <property type="project" value="UniProtKB-ARBA"/>
</dbReference>
<evidence type="ECO:0000256" key="10">
    <source>
        <dbReference type="ARBA" id="ARBA00022918"/>
    </source>
</evidence>
<proteinExistence type="inferred from homology"/>
<dbReference type="GO" id="GO:0046872">
    <property type="term" value="F:metal ion binding"/>
    <property type="evidence" value="ECO:0007669"/>
    <property type="project" value="UniProtKB-KW"/>
</dbReference>
<sequence length="726" mass="86181">MVYKILLVYLMNYNIFMDIPICFTQHFVDKQNVRSYGNIFKQKLLKDRHELLFLKNIFEDEALVSRLDPNILQLLRDIRVSLQKHSKQDFKSYFPADESKELNSLNKADIFSKCWVGLCDIIPKKFYGNGHNESVFKKLVQMIVHGMKRQHLLFSKNIISRWDFSAHMWNQLHTTENKKILYHMLLWIIRNILSAMICLNFYVTTCKFDADENKLHFFWKHHWQSFYDKTVHKMVCRRVIKIFPPYCTGRKYKLHHSHTTKIKLRIVKKEIPKLHLVLKANNDCRPIVRYKNDALTPADKHKIKDRLNFLRMLIGRSHQKTESQFSVLFSNWLKMDRPKLYFIKTDLSDAFGCVNREKLITILYERFLKQKEQNGQLSEKITNQFKDMISELRRPLLIRAGSTVYEWKKGLVQGYKYSPALSELYYKHLDEQYFSDHMKKSENDIKLFVRVVDDYMYVTDSLEDAELFLKALSNYDNVNSEKTVVNFSHPTIKYSEEITFLGYCYNTVTMQVSRAQNVFTGQMCYKITFNSSIENIYKFLESRLCQSSIQINGHIFNFIYNTEDVVWGHIFTTFCLSANKFCTILAMLCDESEMKDLIQLYKKKVTVKLTNNILEVLMKNKPNDYTFVYCINHFRYVSWVALSLCAKLTPKCLKIVPFVKDELAKSNCLFGKWREHASRIDADGNNLRPAVKMVCRRSDLRTIMKKFDTLPEGFQCYHHKLVFKNN</sequence>
<evidence type="ECO:0000256" key="4">
    <source>
        <dbReference type="ARBA" id="ARBA00022454"/>
    </source>
</evidence>
<dbReference type="InterPro" id="IPR000477">
    <property type="entry name" value="RT_dom"/>
</dbReference>
<evidence type="ECO:0000256" key="3">
    <source>
        <dbReference type="ARBA" id="ARBA00016182"/>
    </source>
</evidence>
<evidence type="ECO:0000259" key="15">
    <source>
        <dbReference type="PROSITE" id="PS50878"/>
    </source>
</evidence>
<dbReference type="InterPro" id="IPR021891">
    <property type="entry name" value="Telomerase_RBD"/>
</dbReference>
<comment type="catalytic activity">
    <reaction evidence="13 14">
        <text>DNA(n) + a 2'-deoxyribonucleoside 5'-triphosphate = DNA(n+1) + diphosphate</text>
        <dbReference type="Rhea" id="RHEA:22508"/>
        <dbReference type="Rhea" id="RHEA-COMP:17339"/>
        <dbReference type="Rhea" id="RHEA-COMP:17340"/>
        <dbReference type="ChEBI" id="CHEBI:33019"/>
        <dbReference type="ChEBI" id="CHEBI:61560"/>
        <dbReference type="ChEBI" id="CHEBI:173112"/>
        <dbReference type="EC" id="2.7.7.49"/>
    </reaction>
</comment>
<accession>A0ABD0SBF1</accession>
<evidence type="ECO:0000256" key="5">
    <source>
        <dbReference type="ARBA" id="ARBA00022679"/>
    </source>
</evidence>
<evidence type="ECO:0000256" key="14">
    <source>
        <dbReference type="RuleBase" id="RU365061"/>
    </source>
</evidence>
<dbReference type="EMBL" id="JBEDNZ010000024">
    <property type="protein sequence ID" value="KAL0811385.1"/>
    <property type="molecule type" value="Genomic_DNA"/>
</dbReference>
<dbReference type="Gene3D" id="3.30.70.2630">
    <property type="match status" value="1"/>
</dbReference>
<dbReference type="SMART" id="SM00975">
    <property type="entry name" value="Telomerase_RBD"/>
    <property type="match status" value="1"/>
</dbReference>
<evidence type="ECO:0000256" key="6">
    <source>
        <dbReference type="ARBA" id="ARBA00022695"/>
    </source>
</evidence>
<feature type="domain" description="Reverse transcriptase" evidence="15">
    <location>
        <begin position="258"/>
        <end position="505"/>
    </location>
</feature>
<keyword evidence="5 14" id="KW-0808">Transferase</keyword>
<keyword evidence="6 14" id="KW-0548">Nucleotidyltransferase</keyword>
<name>A0ABD0SBF1_LOXSC</name>
<evidence type="ECO:0000256" key="11">
    <source>
        <dbReference type="ARBA" id="ARBA00023242"/>
    </source>
</evidence>
<keyword evidence="7 14" id="KW-0479">Metal-binding</keyword>
<comment type="similarity">
    <text evidence="1 14">Belongs to the reverse transcriptase family. Telomerase subfamily.</text>
</comment>
<dbReference type="EC" id="2.7.7.49" evidence="2 14"/>
<organism evidence="16 17">
    <name type="scientific">Loxostege sticticalis</name>
    <name type="common">Beet webworm moth</name>
    <dbReference type="NCBI Taxonomy" id="481309"/>
    <lineage>
        <taxon>Eukaryota</taxon>
        <taxon>Metazoa</taxon>
        <taxon>Ecdysozoa</taxon>
        <taxon>Arthropoda</taxon>
        <taxon>Hexapoda</taxon>
        <taxon>Insecta</taxon>
        <taxon>Pterygota</taxon>
        <taxon>Neoptera</taxon>
        <taxon>Endopterygota</taxon>
        <taxon>Lepidoptera</taxon>
        <taxon>Glossata</taxon>
        <taxon>Ditrysia</taxon>
        <taxon>Pyraloidea</taxon>
        <taxon>Crambidae</taxon>
        <taxon>Pyraustinae</taxon>
        <taxon>Loxostege</taxon>
    </lineage>
</organism>
<evidence type="ECO:0000256" key="2">
    <source>
        <dbReference type="ARBA" id="ARBA00012493"/>
    </source>
</evidence>
<dbReference type="Gene3D" id="1.10.10.2210">
    <property type="match status" value="1"/>
</dbReference>
<gene>
    <name evidence="16" type="ORF">ABMA28_009794</name>
</gene>
<dbReference type="Pfam" id="PF12009">
    <property type="entry name" value="Telomerase_RBD"/>
    <property type="match status" value="1"/>
</dbReference>
<dbReference type="Pfam" id="PF00078">
    <property type="entry name" value="RVT_1"/>
    <property type="match status" value="1"/>
</dbReference>
<keyword evidence="8 14" id="KW-0460">Magnesium</keyword>
<reference evidence="16 17" key="1">
    <citation type="submission" date="2024-06" db="EMBL/GenBank/DDBJ databases">
        <title>A chromosome-level genome assembly of beet webworm, Loxostege sticticalis.</title>
        <authorList>
            <person name="Zhang Y."/>
        </authorList>
    </citation>
    <scope>NUCLEOTIDE SEQUENCE [LARGE SCALE GENOMIC DNA]</scope>
    <source>
        <strain evidence="16">AQ028</strain>
        <tissue evidence="16">Male pupae</tissue>
    </source>
</reference>
<evidence type="ECO:0000256" key="8">
    <source>
        <dbReference type="ARBA" id="ARBA00022842"/>
    </source>
</evidence>